<dbReference type="Gene3D" id="3.40.30.10">
    <property type="entry name" value="Glutaredoxin"/>
    <property type="match status" value="1"/>
</dbReference>
<dbReference type="InterPro" id="IPR036249">
    <property type="entry name" value="Thioredoxin-like_sf"/>
</dbReference>
<protein>
    <submittedName>
        <fullName evidence="2">Glutathione S-transferase</fullName>
    </submittedName>
</protein>
<dbReference type="Proteomes" id="UP000474778">
    <property type="component" value="Unassembled WGS sequence"/>
</dbReference>
<name>A0A6L7I2E7_9GAMM</name>
<dbReference type="Pfam" id="PF13417">
    <property type="entry name" value="GST_N_3"/>
    <property type="match status" value="1"/>
</dbReference>
<proteinExistence type="predicted"/>
<dbReference type="PANTHER" id="PTHR43968">
    <property type="match status" value="1"/>
</dbReference>
<dbReference type="EMBL" id="WRPA01000021">
    <property type="protein sequence ID" value="MXR70543.1"/>
    <property type="molecule type" value="Genomic_DNA"/>
</dbReference>
<sequence>MQLLYSEASPYARTVRVVITQFAIDGIEQVGVNPLENDELLLEANPLAKIPCLLLNDGGALYDSEVILRYLDHEYCGGELFGQPGESWYGEAQYSLIKGLLDSAVALRQEQMRDDEGLRSPFWTARFEQALLRGLAQIEQMAISGHGKLTLQQICLACLLEYLDFRHPDLDWRKVAPATARWLQSFAKCDAMLATRPSV</sequence>
<dbReference type="PROSITE" id="PS50404">
    <property type="entry name" value="GST_NTER"/>
    <property type="match status" value="1"/>
</dbReference>
<dbReference type="InterPro" id="IPR004045">
    <property type="entry name" value="Glutathione_S-Trfase_N"/>
</dbReference>
<dbReference type="InterPro" id="IPR050983">
    <property type="entry name" value="GST_Omega/HSP26"/>
</dbReference>
<feature type="domain" description="GST N-terminal" evidence="1">
    <location>
        <begin position="1"/>
        <end position="79"/>
    </location>
</feature>
<dbReference type="SUPFAM" id="SSF52833">
    <property type="entry name" value="Thioredoxin-like"/>
    <property type="match status" value="1"/>
</dbReference>
<evidence type="ECO:0000313" key="2">
    <source>
        <dbReference type="EMBL" id="MXR70543.1"/>
    </source>
</evidence>
<dbReference type="PANTHER" id="PTHR43968:SF6">
    <property type="entry name" value="GLUTATHIONE S-TRANSFERASE OMEGA"/>
    <property type="match status" value="1"/>
</dbReference>
<accession>A0A6L7I2E7</accession>
<evidence type="ECO:0000313" key="3">
    <source>
        <dbReference type="Proteomes" id="UP000474778"/>
    </source>
</evidence>
<dbReference type="AlphaFoldDB" id="A0A6L7I2E7"/>
<dbReference type="GO" id="GO:0016740">
    <property type="term" value="F:transferase activity"/>
    <property type="evidence" value="ECO:0007669"/>
    <property type="project" value="UniProtKB-KW"/>
</dbReference>
<comment type="caution">
    <text evidence="2">The sequence shown here is derived from an EMBL/GenBank/DDBJ whole genome shotgun (WGS) entry which is preliminary data.</text>
</comment>
<dbReference type="InterPro" id="IPR036282">
    <property type="entry name" value="Glutathione-S-Trfase_C_sf"/>
</dbReference>
<dbReference type="Pfam" id="PF13410">
    <property type="entry name" value="GST_C_2"/>
    <property type="match status" value="1"/>
</dbReference>
<evidence type="ECO:0000259" key="1">
    <source>
        <dbReference type="PROSITE" id="PS50404"/>
    </source>
</evidence>
<keyword evidence="3" id="KW-1185">Reference proteome</keyword>
<reference evidence="2 3" key="1">
    <citation type="submission" date="2019-12" db="EMBL/GenBank/DDBJ databases">
        <title>Shewanella insulae sp. nov., isolated from a tidal flat.</title>
        <authorList>
            <person name="Yoon J.-H."/>
        </authorList>
    </citation>
    <scope>NUCLEOTIDE SEQUENCE [LARGE SCALE GENOMIC DNA]</scope>
    <source>
        <strain evidence="2 3">JBTF-M18</strain>
    </source>
</reference>
<keyword evidence="2" id="KW-0808">Transferase</keyword>
<organism evidence="2 3">
    <name type="scientific">Shewanella insulae</name>
    <dbReference type="NCBI Taxonomy" id="2681496"/>
    <lineage>
        <taxon>Bacteria</taxon>
        <taxon>Pseudomonadati</taxon>
        <taxon>Pseudomonadota</taxon>
        <taxon>Gammaproteobacteria</taxon>
        <taxon>Alteromonadales</taxon>
        <taxon>Shewanellaceae</taxon>
        <taxon>Shewanella</taxon>
    </lineage>
</organism>
<gene>
    <name evidence="2" type="ORF">GNT65_17955</name>
</gene>
<dbReference type="CDD" id="cd03049">
    <property type="entry name" value="GST_N_3"/>
    <property type="match status" value="1"/>
</dbReference>
<dbReference type="RefSeq" id="WP_160798566.1">
    <property type="nucleotide sequence ID" value="NZ_CANMWR010000001.1"/>
</dbReference>
<dbReference type="GO" id="GO:0005737">
    <property type="term" value="C:cytoplasm"/>
    <property type="evidence" value="ECO:0007669"/>
    <property type="project" value="TreeGrafter"/>
</dbReference>
<dbReference type="Gene3D" id="1.20.1050.10">
    <property type="match status" value="1"/>
</dbReference>
<dbReference type="CDD" id="cd03205">
    <property type="entry name" value="GST_C_6"/>
    <property type="match status" value="1"/>
</dbReference>
<dbReference type="SUPFAM" id="SSF47616">
    <property type="entry name" value="GST C-terminal domain-like"/>
    <property type="match status" value="1"/>
</dbReference>